<gene>
    <name evidence="1" type="ORF">S01H4_43783</name>
</gene>
<organism evidence="1">
    <name type="scientific">marine sediment metagenome</name>
    <dbReference type="NCBI Taxonomy" id="412755"/>
    <lineage>
        <taxon>unclassified sequences</taxon>
        <taxon>metagenomes</taxon>
        <taxon>ecological metagenomes</taxon>
    </lineage>
</organism>
<protein>
    <submittedName>
        <fullName evidence="1">Uncharacterized protein</fullName>
    </submittedName>
</protein>
<feature type="non-terminal residue" evidence="1">
    <location>
        <position position="1"/>
    </location>
</feature>
<dbReference type="EMBL" id="BART01024191">
    <property type="protein sequence ID" value="GAH01666.1"/>
    <property type="molecule type" value="Genomic_DNA"/>
</dbReference>
<proteinExistence type="predicted"/>
<dbReference type="AlphaFoldDB" id="X1C0N6"/>
<accession>X1C0N6</accession>
<comment type="caution">
    <text evidence="1">The sequence shown here is derived from an EMBL/GenBank/DDBJ whole genome shotgun (WGS) entry which is preliminary data.</text>
</comment>
<name>X1C0N6_9ZZZZ</name>
<sequence>EPDTSLYDTTLTHYLSFYSINDVYDDYKHGEEQLAGNSKLIFESYSNNFTSLLGFPIDMQVKVFSNAKVLTIIEALSEPIPNEDIPYSTNSDLSDKLILQNKTYIIRNRFGEPVPTIHFSPERDEYKEFTEDLANHIESGELFFENSSYRTSKFTVYNYYLNALNRSLGELHQDLREFHSQPQYSDEMFDIFRDFSDFLDVYVDSRGSYFISICKLDEQRKLDYIDGLVFGLKNFFSAPNPSK</sequence>
<evidence type="ECO:0000313" key="1">
    <source>
        <dbReference type="EMBL" id="GAH01666.1"/>
    </source>
</evidence>
<reference evidence="1" key="1">
    <citation type="journal article" date="2014" name="Front. Microbiol.">
        <title>High frequency of phylogenetically diverse reductive dehalogenase-homologous genes in deep subseafloor sedimentary metagenomes.</title>
        <authorList>
            <person name="Kawai M."/>
            <person name="Futagami T."/>
            <person name="Toyoda A."/>
            <person name="Takaki Y."/>
            <person name="Nishi S."/>
            <person name="Hori S."/>
            <person name="Arai W."/>
            <person name="Tsubouchi T."/>
            <person name="Morono Y."/>
            <person name="Uchiyama I."/>
            <person name="Ito T."/>
            <person name="Fujiyama A."/>
            <person name="Inagaki F."/>
            <person name="Takami H."/>
        </authorList>
    </citation>
    <scope>NUCLEOTIDE SEQUENCE</scope>
    <source>
        <strain evidence="1">Expedition CK06-06</strain>
    </source>
</reference>